<evidence type="ECO:0000256" key="13">
    <source>
        <dbReference type="SAM" id="MobiDB-lite"/>
    </source>
</evidence>
<feature type="compositionally biased region" description="Low complexity" evidence="13">
    <location>
        <begin position="1316"/>
        <end position="1344"/>
    </location>
</feature>
<reference evidence="16 17" key="1">
    <citation type="submission" date="2019-06" db="EMBL/GenBank/DDBJ databases">
        <title>A chromosomal-level reference genome of Carpinus fangiana (Coryloideae, Betulaceae).</title>
        <authorList>
            <person name="Yang X."/>
            <person name="Wang Z."/>
            <person name="Zhang L."/>
            <person name="Hao G."/>
            <person name="Liu J."/>
            <person name="Yang Y."/>
        </authorList>
    </citation>
    <scope>NUCLEOTIDE SEQUENCE [LARGE SCALE GENOMIC DNA]</scope>
    <source>
        <strain evidence="16">Cfa_2016G</strain>
        <tissue evidence="16">Leaf</tissue>
    </source>
</reference>
<dbReference type="PANTHER" id="PTHR45832">
    <property type="entry name" value="SERINE/THREONINE-PROTEIN KINASE SAMKA-RELATED-RELATED"/>
    <property type="match status" value="1"/>
</dbReference>
<feature type="region of interest" description="Disordered" evidence="13">
    <location>
        <begin position="295"/>
        <end position="324"/>
    </location>
</feature>
<evidence type="ECO:0000256" key="1">
    <source>
        <dbReference type="ARBA" id="ARBA00004496"/>
    </source>
</evidence>
<dbReference type="GO" id="GO:0005737">
    <property type="term" value="C:cytoplasm"/>
    <property type="evidence" value="ECO:0007669"/>
    <property type="project" value="UniProtKB-SubCell"/>
</dbReference>
<dbReference type="InterPro" id="IPR000717">
    <property type="entry name" value="PCI_dom"/>
</dbReference>
<feature type="compositionally biased region" description="Basic residues" evidence="13">
    <location>
        <begin position="1166"/>
        <end position="1181"/>
    </location>
</feature>
<dbReference type="Gene3D" id="1.25.40.570">
    <property type="match status" value="2"/>
</dbReference>
<dbReference type="SMART" id="SM00285">
    <property type="entry name" value="PBD"/>
    <property type="match status" value="1"/>
</dbReference>
<dbReference type="Pfam" id="PF00786">
    <property type="entry name" value="PBD"/>
    <property type="match status" value="1"/>
</dbReference>
<keyword evidence="5" id="KW-0723">Serine/threonine-protein kinase</keyword>
<feature type="region of interest" description="Disordered" evidence="13">
    <location>
        <begin position="1532"/>
        <end position="1764"/>
    </location>
</feature>
<dbReference type="InterPro" id="IPR017441">
    <property type="entry name" value="Protein_kinase_ATP_BS"/>
</dbReference>
<feature type="compositionally biased region" description="Low complexity" evidence="13">
    <location>
        <begin position="1266"/>
        <end position="1290"/>
    </location>
</feature>
<feature type="compositionally biased region" description="Polar residues" evidence="13">
    <location>
        <begin position="1727"/>
        <end position="1740"/>
    </location>
</feature>
<feature type="binding site" evidence="12">
    <location>
        <position position="1815"/>
    </location>
    <ligand>
        <name>ATP</name>
        <dbReference type="ChEBI" id="CHEBI:30616"/>
    </ligand>
</feature>
<dbReference type="FunFam" id="1.25.40.570:FF:000021">
    <property type="entry name" value="Putative proteasome regulatory particle subunit"/>
    <property type="match status" value="1"/>
</dbReference>
<evidence type="ECO:0000259" key="15">
    <source>
        <dbReference type="PROSITE" id="PS50108"/>
    </source>
</evidence>
<comment type="subcellular location">
    <subcellularLocation>
        <location evidence="1">Cytoplasm</location>
    </subcellularLocation>
</comment>
<evidence type="ECO:0000256" key="8">
    <source>
        <dbReference type="ARBA" id="ARBA00022777"/>
    </source>
</evidence>
<keyword evidence="4" id="KW-0963">Cytoplasm</keyword>
<evidence type="ECO:0000256" key="4">
    <source>
        <dbReference type="ARBA" id="ARBA00022490"/>
    </source>
</evidence>
<evidence type="ECO:0000256" key="7">
    <source>
        <dbReference type="ARBA" id="ARBA00022741"/>
    </source>
</evidence>
<evidence type="ECO:0000256" key="6">
    <source>
        <dbReference type="ARBA" id="ARBA00022679"/>
    </source>
</evidence>
<dbReference type="Gene3D" id="1.10.510.10">
    <property type="entry name" value="Transferase(Phosphotransferase) domain 1"/>
    <property type="match status" value="1"/>
</dbReference>
<evidence type="ECO:0000256" key="2">
    <source>
        <dbReference type="ARBA" id="ARBA00008874"/>
    </source>
</evidence>
<comment type="caution">
    <text evidence="16">The sequence shown here is derived from an EMBL/GenBank/DDBJ whole genome shotgun (WGS) entry which is preliminary data.</text>
</comment>
<feature type="compositionally biased region" description="Low complexity" evidence="13">
    <location>
        <begin position="1687"/>
        <end position="1709"/>
    </location>
</feature>
<dbReference type="Gene3D" id="3.30.200.20">
    <property type="entry name" value="Phosphorylase Kinase, domain 1"/>
    <property type="match status" value="1"/>
</dbReference>
<dbReference type="InterPro" id="IPR051931">
    <property type="entry name" value="PAK3-like"/>
</dbReference>
<dbReference type="PROSITE" id="PS00107">
    <property type="entry name" value="PROTEIN_KINASE_ATP"/>
    <property type="match status" value="1"/>
</dbReference>
<dbReference type="InterPro" id="IPR011009">
    <property type="entry name" value="Kinase-like_dom_sf"/>
</dbReference>
<evidence type="ECO:0000313" key="16">
    <source>
        <dbReference type="EMBL" id="KAB8345978.1"/>
    </source>
</evidence>
<dbReference type="PROSITE" id="PS50011">
    <property type="entry name" value="PROTEIN_KINASE_DOM"/>
    <property type="match status" value="1"/>
</dbReference>
<dbReference type="FunFam" id="3.30.200.20:FF:000385">
    <property type="entry name" value="Non-specific serine/threonine protein kinase"/>
    <property type="match status" value="1"/>
</dbReference>
<dbReference type="SUPFAM" id="SSF56112">
    <property type="entry name" value="Protein kinase-like (PK-like)"/>
    <property type="match status" value="1"/>
</dbReference>
<dbReference type="InterPro" id="IPR000095">
    <property type="entry name" value="CRIB_dom"/>
</dbReference>
<dbReference type="FunFam" id="1.25.40.570:FF:000013">
    <property type="entry name" value="Proteasome regulatory particle subunit (RpnG)"/>
    <property type="match status" value="1"/>
</dbReference>
<dbReference type="EMBL" id="VIBQ01000013">
    <property type="protein sequence ID" value="KAB8345978.1"/>
    <property type="molecule type" value="Genomic_DNA"/>
</dbReference>
<dbReference type="InterPro" id="IPR045135">
    <property type="entry name" value="Rpn7_N"/>
</dbReference>
<dbReference type="GO" id="GO:0005524">
    <property type="term" value="F:ATP binding"/>
    <property type="evidence" value="ECO:0007669"/>
    <property type="project" value="UniProtKB-UniRule"/>
</dbReference>
<dbReference type="PROSITE" id="PS00108">
    <property type="entry name" value="PROTEIN_KINASE_ST"/>
    <property type="match status" value="1"/>
</dbReference>
<keyword evidence="17" id="KW-1185">Reference proteome</keyword>
<keyword evidence="6" id="KW-0808">Transferase</keyword>
<dbReference type="PROSITE" id="PS50108">
    <property type="entry name" value="CRIB"/>
    <property type="match status" value="1"/>
</dbReference>
<dbReference type="CDD" id="cd01093">
    <property type="entry name" value="CRIB_PAK_like"/>
    <property type="match status" value="1"/>
</dbReference>
<evidence type="ECO:0000256" key="9">
    <source>
        <dbReference type="ARBA" id="ARBA00022840"/>
    </source>
</evidence>
<evidence type="ECO:0000256" key="3">
    <source>
        <dbReference type="ARBA" id="ARBA00012513"/>
    </source>
</evidence>
<keyword evidence="8" id="KW-0418">Kinase</keyword>
<feature type="region of interest" description="Disordered" evidence="13">
    <location>
        <begin position="1135"/>
        <end position="1197"/>
    </location>
</feature>
<keyword evidence="7 12" id="KW-0547">Nucleotide-binding</keyword>
<dbReference type="SMART" id="SM00220">
    <property type="entry name" value="S_TKc"/>
    <property type="match status" value="1"/>
</dbReference>
<dbReference type="Pfam" id="PF10602">
    <property type="entry name" value="RPN7"/>
    <property type="match status" value="1"/>
</dbReference>
<evidence type="ECO:0000259" key="14">
    <source>
        <dbReference type="PROSITE" id="PS50011"/>
    </source>
</evidence>
<dbReference type="Gene3D" id="3.90.810.10">
    <property type="entry name" value="CRIB domain"/>
    <property type="match status" value="1"/>
</dbReference>
<name>A0A5N6KUL4_9ROSI</name>
<dbReference type="GO" id="GO:0106310">
    <property type="term" value="F:protein serine kinase activity"/>
    <property type="evidence" value="ECO:0007669"/>
    <property type="project" value="RHEA"/>
</dbReference>
<dbReference type="InterPro" id="IPR008271">
    <property type="entry name" value="Ser/Thr_kinase_AS"/>
</dbReference>
<dbReference type="InterPro" id="IPR033923">
    <property type="entry name" value="PAK_BD"/>
</dbReference>
<dbReference type="OrthoDB" id="248923at2759"/>
<evidence type="ECO:0000256" key="11">
    <source>
        <dbReference type="ARBA" id="ARBA00048679"/>
    </source>
</evidence>
<dbReference type="FunFam" id="1.10.510.10:FF:000011">
    <property type="entry name" value="Non-specific serine/threonine protein kinase"/>
    <property type="match status" value="1"/>
</dbReference>
<comment type="catalytic activity">
    <reaction evidence="10">
        <text>L-threonyl-[protein] + ATP = O-phospho-L-threonyl-[protein] + ADP + H(+)</text>
        <dbReference type="Rhea" id="RHEA:46608"/>
        <dbReference type="Rhea" id="RHEA-COMP:11060"/>
        <dbReference type="Rhea" id="RHEA-COMP:11605"/>
        <dbReference type="ChEBI" id="CHEBI:15378"/>
        <dbReference type="ChEBI" id="CHEBI:30013"/>
        <dbReference type="ChEBI" id="CHEBI:30616"/>
        <dbReference type="ChEBI" id="CHEBI:61977"/>
        <dbReference type="ChEBI" id="CHEBI:456216"/>
        <dbReference type="EC" id="2.7.11.1"/>
    </reaction>
</comment>
<organism evidence="16 17">
    <name type="scientific">Carpinus fangiana</name>
    <dbReference type="NCBI Taxonomy" id="176857"/>
    <lineage>
        <taxon>Eukaryota</taxon>
        <taxon>Viridiplantae</taxon>
        <taxon>Streptophyta</taxon>
        <taxon>Embryophyta</taxon>
        <taxon>Tracheophyta</taxon>
        <taxon>Spermatophyta</taxon>
        <taxon>Magnoliopsida</taxon>
        <taxon>eudicotyledons</taxon>
        <taxon>Gunneridae</taxon>
        <taxon>Pentapetalae</taxon>
        <taxon>rosids</taxon>
        <taxon>fabids</taxon>
        <taxon>Fagales</taxon>
        <taxon>Betulaceae</taxon>
        <taxon>Carpinus</taxon>
    </lineage>
</organism>
<dbReference type="Gene3D" id="2.60.40.640">
    <property type="match status" value="1"/>
</dbReference>
<dbReference type="PANTHER" id="PTHR45832:SF22">
    <property type="entry name" value="SERINE_THREONINE-PROTEIN KINASE SAMKA-RELATED"/>
    <property type="match status" value="1"/>
</dbReference>
<dbReference type="Proteomes" id="UP000327013">
    <property type="component" value="Unassembled WGS sequence"/>
</dbReference>
<feature type="region of interest" description="Disordered" evidence="13">
    <location>
        <begin position="1258"/>
        <end position="1377"/>
    </location>
</feature>
<feature type="domain" description="Protein kinase" evidence="14">
    <location>
        <begin position="1786"/>
        <end position="2037"/>
    </location>
</feature>
<evidence type="ECO:0000256" key="5">
    <source>
        <dbReference type="ARBA" id="ARBA00022527"/>
    </source>
</evidence>
<dbReference type="Pfam" id="PF00069">
    <property type="entry name" value="Pkinase"/>
    <property type="match status" value="1"/>
</dbReference>
<accession>A0A5N6KUL4</accession>
<evidence type="ECO:0000256" key="12">
    <source>
        <dbReference type="PROSITE-ProRule" id="PRU10141"/>
    </source>
</evidence>
<evidence type="ECO:0000313" key="17">
    <source>
        <dbReference type="Proteomes" id="UP000327013"/>
    </source>
</evidence>
<feature type="compositionally biased region" description="Polar residues" evidence="13">
    <location>
        <begin position="1348"/>
        <end position="1358"/>
    </location>
</feature>
<feature type="domain" description="CRIB" evidence="15">
    <location>
        <begin position="1460"/>
        <end position="1473"/>
    </location>
</feature>
<dbReference type="EC" id="2.7.11.1" evidence="3"/>
<dbReference type="InterPro" id="IPR036936">
    <property type="entry name" value="CRIB_dom_sf"/>
</dbReference>
<sequence>MGEPQYLKYPNLQLSQHIFNISNASCVQATQQSSLLSIQNAIKEHKMAPLYRHLAHPTEGILNASGEGTAADAFSLKRRESSGLGQMLASKRPSKSVNLAWDEKLYDSLKADNDKELEEIQKEEDSALEKEGDTEVQAARAKRAEFWARVGDKKEALDAYETLLSKTGILGTKIDIVFALIRIGLFFGDKTLTKNTVERANALVESGGDWDRRNRLKAYNGVHLLTVRAYNLAAPLLLDSLSTFTSYELCSYSSLIIYAVLAGSVSLKRLDFKAKVVDAPEIKAVVGTSEDRLSAMTGSASAGPGAGDEEMTDSATTATPGQAPVNLTMLGQDKMEVEDAKEQVDFSSLSSLVNSLYSGDYRPFFGALGTVEQTFLSQDKYLSEHKAWYVREMRLRAYQQLLQSYRVVGLASMAKDFGVTVDFLDKCKRLIKTAGSDQHLALDRARFIPVLLHVRVVVLGTVAHLSVWLVYVRVRERGPAPLSLLAKKLAMPTSEADSGGRAGAADCEDHRDIPFNCLKGKELVYCTYSRPPSLMPRPSPYHAARRPSMKPSPRVFRLELDDPVRAFAAGDSITGRVILVFHDPGSDPVRDIQVTLTGRTKCKIQKQQGEHRHTYRSRASLVHLTQGLNDGFAATERGTAWPFSVVLPKTPQVLDLPDGRRLGGPGSYWDTFETANGFPGTRDHPVPPTYSGTYQGFATKIDSYIEYRLSATAVISGQQLLQRENIAEELPVRVAPIAPPADELASLQSRACTFNAQHRLKSLRLLPENRERDLTVKEKAKQTFKVSSLPTFSYQVHVSTVANICVGDPLRITLHMEPLNSTGPKATILPETPPVTLKIVSVSVRAHHTCRTNRIWSSGTYSHDKDVSFWQGTFDTDFNPDLNYDKVVVADAIPITVPPTFATYNIRVHYSVTIKVKTMCASEEQTSKRDMLVGLLGRRRAPAGGTSVAEGDTPAYAAEDWGQLTLDDASEELPTYDAAVTSQAPPPVASSGKAGLGTITASSTRQSWAELTNSAQGMNASAPVASIVTAQAPDAPPSGGTVSPRPWRGSIKWPKMHDLAEQGSNRKSREERPLPEARLFEGGDRVPQPWACAFCMHGSLMCRGAGHHSRRLIAHDAAPHCLVTEHSVVQPATGQTAHREGGAHAGACAPPATRNGYGAAGNEAGHRRRIKHPTPGRKQQRKGGGAAAGRASGRRPGNEASIAITFASFAVPFRRGAHSQPTLRPARIAALLQPSRCPLCACPPSAMSALSPVGGTTLQPQHHAAPANASSCSISDSISSSNTTTASSTHSRSHTHSRTPSYDHKAPPYYKQSSLARAPSNAFPSSASSTRPTTPSPSRAPESPGHATANSAFSQLHTPPSHGGHRPPAPKHSRSESAKFFLSPKLRQSASFAPWSRPMNDPQSPPAANGHNGSTNHIGAAAAERSRLSDEASSTRNGKKKSGLGALINSVVGNPRRPNIGAPVNPVHLTHVGWDANTGQYTGLPQDWQRQLLSAGISEQEQKKNPQAVEGIMAFYKDTAEGKEEEKIFHKFDHAQASPEMTERNRPYSGGNSPGFAGIGSLASPPTSPRFPSNSESAFEHPRAAPPVPPYPQRMSGQQPVNGSALLPHRPAPRPPGGAATSQALVNGRPAQPPANQPRPSMDGYFGGPSTYSQMAQDNQHRNRSATTGHNPTPVGNGRINNPQDYQQQQEQAISQASQQIARQQLLRSKSQQAHNTYGGRTPPPQQQSFDQEGAPSSNIPAPINAPREVRGPGPRPRPRPKELGNAEIIAKLNEICTKGDPTQMYRNLNMIGKGASGGVYTANEVGTNRCVAIKQMNLQQQPKKDLIINEIIVMKNSRHKNIVNFLDSYLVGGDLWVIMEYMEGGSLTDVVTFNIMSEGQIAAVCRETLSGLQHLHSRNVIHRDIKSDNILLSLEGKIKLTDFGFCAEINETQNKRNTMVGTPYWMAPEVVSRKEYGRKVDIWSLGIMAIEMIEGEPPYLTESPLRALWLIATNGTPKIKDEENLGPDMRSFLALALKVDPDKRASAHDLLKHPFIDTAEPLGSLAPLVKAARIARVQERRERGN</sequence>
<dbReference type="GO" id="GO:0004674">
    <property type="term" value="F:protein serine/threonine kinase activity"/>
    <property type="evidence" value="ECO:0007669"/>
    <property type="project" value="UniProtKB-KW"/>
</dbReference>
<dbReference type="InterPro" id="IPR014752">
    <property type="entry name" value="Arrestin-like_C"/>
</dbReference>
<feature type="compositionally biased region" description="Basic residues" evidence="13">
    <location>
        <begin position="1363"/>
        <end position="1372"/>
    </location>
</feature>
<comment type="similarity">
    <text evidence="2">Belongs to the protein kinase superfamily. STE Ser/Thr protein kinase family. STE20 subfamily.</text>
</comment>
<gene>
    <name evidence="16" type="ORF">FH972_023030</name>
</gene>
<feature type="region of interest" description="Disordered" evidence="13">
    <location>
        <begin position="1392"/>
        <end position="1442"/>
    </location>
</feature>
<evidence type="ECO:0000256" key="10">
    <source>
        <dbReference type="ARBA" id="ARBA00047899"/>
    </source>
</evidence>
<protein>
    <recommendedName>
        <fullName evidence="3">non-specific serine/threonine protein kinase</fullName>
        <ecNumber evidence="3">2.7.11.1</ecNumber>
    </recommendedName>
</protein>
<dbReference type="Pfam" id="PF01399">
    <property type="entry name" value="PCI"/>
    <property type="match status" value="1"/>
</dbReference>
<proteinExistence type="inferred from homology"/>
<keyword evidence="9 12" id="KW-0067">ATP-binding</keyword>
<comment type="catalytic activity">
    <reaction evidence="11">
        <text>L-seryl-[protein] + ATP = O-phospho-L-seryl-[protein] + ADP + H(+)</text>
        <dbReference type="Rhea" id="RHEA:17989"/>
        <dbReference type="Rhea" id="RHEA-COMP:9863"/>
        <dbReference type="Rhea" id="RHEA-COMP:11604"/>
        <dbReference type="ChEBI" id="CHEBI:15378"/>
        <dbReference type="ChEBI" id="CHEBI:29999"/>
        <dbReference type="ChEBI" id="CHEBI:30616"/>
        <dbReference type="ChEBI" id="CHEBI:83421"/>
        <dbReference type="ChEBI" id="CHEBI:456216"/>
        <dbReference type="EC" id="2.7.11.1"/>
    </reaction>
</comment>
<dbReference type="InterPro" id="IPR000719">
    <property type="entry name" value="Prot_kinase_dom"/>
</dbReference>
<dbReference type="CDD" id="cd06614">
    <property type="entry name" value="STKc_PAK"/>
    <property type="match status" value="1"/>
</dbReference>